<protein>
    <recommendedName>
        <fullName evidence="2">HMA domain-containing protein</fullName>
    </recommendedName>
</protein>
<feature type="compositionally biased region" description="Basic and acidic residues" evidence="1">
    <location>
        <begin position="260"/>
        <end position="285"/>
    </location>
</feature>
<dbReference type="InterPro" id="IPR006121">
    <property type="entry name" value="HMA_dom"/>
</dbReference>
<name>A0A8X7ZKE1_POPTO</name>
<evidence type="ECO:0000313" key="3">
    <source>
        <dbReference type="EMBL" id="KAG6771061.1"/>
    </source>
</evidence>
<keyword evidence="4" id="KW-1185">Reference proteome</keyword>
<evidence type="ECO:0000259" key="2">
    <source>
        <dbReference type="PROSITE" id="PS50846"/>
    </source>
</evidence>
<dbReference type="Proteomes" id="UP000886885">
    <property type="component" value="Chromosome 6A"/>
</dbReference>
<dbReference type="PANTHER" id="PTHR47005">
    <property type="entry name" value="HEAVY METAL TRANSPORT/DETOXIFICATION SUPERFAMILY PROTEIN"/>
    <property type="match status" value="1"/>
</dbReference>
<sequence length="403" mass="44497">MSSPYFHRLIGSKHTENHGRNVLLQQVTTMVIKVDLGCEKCHKKIKKVLCAIPRESFYFLFKSSAWFELFLLPKEVTKSCGFDDYFHIVMYLVEGQSVIYGEMDVVVAEVEVTLCAEVYMFVKSTIPRRHAQSCKGKSSSEDRCLPFGISISLSPSGLFLHPAHNSIISSGPDQSFDKTMAEKKVTTMVIKVDLECEKCHKKIKKVLCRIPQIQNQIYDKKAGTVTITVVCCSPEKIKEKIVCKGGEAVKSIVIKVPEKPKVEEKKPEAKPAPKPSKQPEGKPPETVDGNGKSKGLEKPKALIVEPVHPRTCCAECYRGISGGPCYHDYGRSAPPCYEAYGRPVYDSWFGGGGGYGCQRSGYYACRGEYVALVVYVEMLGPVLASGLLGSPVKHGSDELINAP</sequence>
<dbReference type="GO" id="GO:0046872">
    <property type="term" value="F:metal ion binding"/>
    <property type="evidence" value="ECO:0007669"/>
    <property type="project" value="InterPro"/>
</dbReference>
<feature type="region of interest" description="Disordered" evidence="1">
    <location>
        <begin position="260"/>
        <end position="295"/>
    </location>
</feature>
<comment type="caution">
    <text evidence="3">The sequence shown here is derived from an EMBL/GenBank/DDBJ whole genome shotgun (WGS) entry which is preliminary data.</text>
</comment>
<accession>A0A8X7ZKE1</accession>
<dbReference type="AlphaFoldDB" id="A0A8X7ZKE1"/>
<gene>
    <name evidence="3" type="ORF">POTOM_022406</name>
</gene>
<dbReference type="PROSITE" id="PS50846">
    <property type="entry name" value="HMA_2"/>
    <property type="match status" value="1"/>
</dbReference>
<dbReference type="PANTHER" id="PTHR47005:SF5">
    <property type="entry name" value="HEAVY METAL TRANSPORT_DETOXIFICATION SUPERFAMILY PROTEIN"/>
    <property type="match status" value="1"/>
</dbReference>
<feature type="domain" description="HMA" evidence="2">
    <location>
        <begin position="185"/>
        <end position="249"/>
    </location>
</feature>
<proteinExistence type="predicted"/>
<dbReference type="EMBL" id="JAAWWB010000011">
    <property type="protein sequence ID" value="KAG6771061.1"/>
    <property type="molecule type" value="Genomic_DNA"/>
</dbReference>
<organism evidence="3 4">
    <name type="scientific">Populus tomentosa</name>
    <name type="common">Chinese white poplar</name>
    <dbReference type="NCBI Taxonomy" id="118781"/>
    <lineage>
        <taxon>Eukaryota</taxon>
        <taxon>Viridiplantae</taxon>
        <taxon>Streptophyta</taxon>
        <taxon>Embryophyta</taxon>
        <taxon>Tracheophyta</taxon>
        <taxon>Spermatophyta</taxon>
        <taxon>Magnoliopsida</taxon>
        <taxon>eudicotyledons</taxon>
        <taxon>Gunneridae</taxon>
        <taxon>Pentapetalae</taxon>
        <taxon>rosids</taxon>
        <taxon>fabids</taxon>
        <taxon>Malpighiales</taxon>
        <taxon>Salicaceae</taxon>
        <taxon>Saliceae</taxon>
        <taxon>Populus</taxon>
    </lineage>
</organism>
<reference evidence="3" key="1">
    <citation type="journal article" date="2020" name="bioRxiv">
        <title>Hybrid origin of Populus tomentosa Carr. identified through genome sequencing and phylogenomic analysis.</title>
        <authorList>
            <person name="An X."/>
            <person name="Gao K."/>
            <person name="Chen Z."/>
            <person name="Li J."/>
            <person name="Yang X."/>
            <person name="Yang X."/>
            <person name="Zhou J."/>
            <person name="Guo T."/>
            <person name="Zhao T."/>
            <person name="Huang S."/>
            <person name="Miao D."/>
            <person name="Khan W.U."/>
            <person name="Rao P."/>
            <person name="Ye M."/>
            <person name="Lei B."/>
            <person name="Liao W."/>
            <person name="Wang J."/>
            <person name="Ji L."/>
            <person name="Li Y."/>
            <person name="Guo B."/>
            <person name="Mustafa N.S."/>
            <person name="Li S."/>
            <person name="Yun Q."/>
            <person name="Keller S.R."/>
            <person name="Mao J."/>
            <person name="Zhang R."/>
            <person name="Strauss S.H."/>
        </authorList>
    </citation>
    <scope>NUCLEOTIDE SEQUENCE</scope>
    <source>
        <strain evidence="3">GM15</strain>
        <tissue evidence="3">Leaf</tissue>
    </source>
</reference>
<dbReference type="OrthoDB" id="848672at2759"/>
<evidence type="ECO:0000313" key="4">
    <source>
        <dbReference type="Proteomes" id="UP000886885"/>
    </source>
</evidence>
<evidence type="ECO:0000256" key="1">
    <source>
        <dbReference type="SAM" id="MobiDB-lite"/>
    </source>
</evidence>